<accession>A0A9Q1KU38</accession>
<reference evidence="2" key="1">
    <citation type="submission" date="2022-04" db="EMBL/GenBank/DDBJ databases">
        <title>Carnegiea gigantea Genome sequencing and assembly v2.</title>
        <authorList>
            <person name="Copetti D."/>
            <person name="Sanderson M.J."/>
            <person name="Burquez A."/>
            <person name="Wojciechowski M.F."/>
        </authorList>
    </citation>
    <scope>NUCLEOTIDE SEQUENCE</scope>
    <source>
        <strain evidence="2">SGP5-SGP5p</strain>
        <tissue evidence="2">Aerial part</tissue>
    </source>
</reference>
<organism evidence="2 4">
    <name type="scientific">Carnegiea gigantea</name>
    <dbReference type="NCBI Taxonomy" id="171969"/>
    <lineage>
        <taxon>Eukaryota</taxon>
        <taxon>Viridiplantae</taxon>
        <taxon>Streptophyta</taxon>
        <taxon>Embryophyta</taxon>
        <taxon>Tracheophyta</taxon>
        <taxon>Spermatophyta</taxon>
        <taxon>Magnoliopsida</taxon>
        <taxon>eudicotyledons</taxon>
        <taxon>Gunneridae</taxon>
        <taxon>Pentapetalae</taxon>
        <taxon>Caryophyllales</taxon>
        <taxon>Cactineae</taxon>
        <taxon>Cactaceae</taxon>
        <taxon>Cactoideae</taxon>
        <taxon>Echinocereeae</taxon>
        <taxon>Carnegiea</taxon>
    </lineage>
</organism>
<dbReference type="EMBL" id="JAKOGI010000025">
    <property type="protein sequence ID" value="KAJ8449112.1"/>
    <property type="molecule type" value="Genomic_DNA"/>
</dbReference>
<dbReference type="EMBL" id="JAKOGI010000025">
    <property type="protein sequence ID" value="KAJ8449110.1"/>
    <property type="molecule type" value="Genomic_DNA"/>
</dbReference>
<gene>
    <name evidence="2" type="ORF">Cgig2_004165</name>
    <name evidence="3" type="ORF">Cgig2_004167</name>
</gene>
<feature type="transmembrane region" description="Helical" evidence="1">
    <location>
        <begin position="21"/>
        <end position="43"/>
    </location>
</feature>
<proteinExistence type="predicted"/>
<sequence length="183" mass="20173">MTLLNTGDGHLYVTEGLSENTIVLVLTYIVTLCHCFISVWTYIVTLCHCVSVVSAYINLLVDSLRMLSSISFGGSKSKDKSARNCFHQILVTLRRMDCTGFEDLPVTLSVSKVDKDGHRETLETNSVCLKPQGGLPEDLPCLVQREDGWMEIEMGTYHVSIDEGGGNGKTGLFVEGIELRPLD</sequence>
<dbReference type="Proteomes" id="UP001153076">
    <property type="component" value="Unassembled WGS sequence"/>
</dbReference>
<dbReference type="Pfam" id="PF14299">
    <property type="entry name" value="PP2"/>
    <property type="match status" value="1"/>
</dbReference>
<protein>
    <submittedName>
        <fullName evidence="2">Uncharacterized protein</fullName>
    </submittedName>
</protein>
<dbReference type="InterPro" id="IPR025886">
    <property type="entry name" value="PP2-like"/>
</dbReference>
<evidence type="ECO:0000313" key="2">
    <source>
        <dbReference type="EMBL" id="KAJ8449110.1"/>
    </source>
</evidence>
<evidence type="ECO:0000313" key="4">
    <source>
        <dbReference type="Proteomes" id="UP001153076"/>
    </source>
</evidence>
<evidence type="ECO:0000256" key="1">
    <source>
        <dbReference type="SAM" id="Phobius"/>
    </source>
</evidence>
<dbReference type="AlphaFoldDB" id="A0A9Q1KU38"/>
<keyword evidence="4" id="KW-1185">Reference proteome</keyword>
<keyword evidence="1" id="KW-0812">Transmembrane</keyword>
<name>A0A9Q1KU38_9CARY</name>
<keyword evidence="1" id="KW-0472">Membrane</keyword>
<dbReference type="OrthoDB" id="1738069at2759"/>
<evidence type="ECO:0000313" key="3">
    <source>
        <dbReference type="EMBL" id="KAJ8449112.1"/>
    </source>
</evidence>
<keyword evidence="1" id="KW-1133">Transmembrane helix</keyword>
<comment type="caution">
    <text evidence="2">The sequence shown here is derived from an EMBL/GenBank/DDBJ whole genome shotgun (WGS) entry which is preliminary data.</text>
</comment>